<dbReference type="GO" id="GO:0031966">
    <property type="term" value="C:mitochondrial membrane"/>
    <property type="evidence" value="ECO:0007669"/>
    <property type="project" value="UniProtKB-SubCell"/>
</dbReference>
<dbReference type="PROSITE" id="PS50920">
    <property type="entry name" value="SOLCAR"/>
    <property type="match status" value="3"/>
</dbReference>
<dbReference type="AlphaFoldDB" id="A0A081CI69"/>
<evidence type="ECO:0000256" key="4">
    <source>
        <dbReference type="ARBA" id="ARBA00022692"/>
    </source>
</evidence>
<protein>
    <submittedName>
        <fullName evidence="11">Mitochondrial carrier</fullName>
    </submittedName>
</protein>
<evidence type="ECO:0000256" key="6">
    <source>
        <dbReference type="ARBA" id="ARBA00022989"/>
    </source>
</evidence>
<reference evidence="12" key="1">
    <citation type="journal article" date="2014" name="Genome Announc.">
        <title>Draft Genome Sequence of the Yeast Pseudozyma antarctica Type Strain JCM10317, a Producer of the Glycolipid Biosurfactants, Mannosylerythritol Lipids.</title>
        <authorList>
            <person name="Saika A."/>
            <person name="Koike H."/>
            <person name="Hori T."/>
            <person name="Fukuoka T."/>
            <person name="Sato S."/>
            <person name="Habe H."/>
            <person name="Kitamoto D."/>
            <person name="Morita T."/>
        </authorList>
    </citation>
    <scope>NUCLEOTIDE SEQUENCE [LARGE SCALE GENOMIC DNA]</scope>
    <source>
        <strain evidence="12">JCM 10317</strain>
    </source>
</reference>
<dbReference type="InterPro" id="IPR050567">
    <property type="entry name" value="Mitochondrial_Carrier"/>
</dbReference>
<feature type="repeat" description="Solcar" evidence="9">
    <location>
        <begin position="232"/>
        <end position="326"/>
    </location>
</feature>
<name>A0A081CI69_PSEA2</name>
<dbReference type="SUPFAM" id="SSF103506">
    <property type="entry name" value="Mitochondrial carrier"/>
    <property type="match status" value="1"/>
</dbReference>
<dbReference type="PANTHER" id="PTHR45624:SF45">
    <property type="entry name" value="MITOCHONDRIAL CARRIER"/>
    <property type="match status" value="1"/>
</dbReference>
<dbReference type="Pfam" id="PF00153">
    <property type="entry name" value="Mito_carr"/>
    <property type="match status" value="3"/>
</dbReference>
<dbReference type="InterPro" id="IPR023395">
    <property type="entry name" value="MCP_dom_sf"/>
</dbReference>
<evidence type="ECO:0000256" key="9">
    <source>
        <dbReference type="PROSITE-ProRule" id="PRU00282"/>
    </source>
</evidence>
<keyword evidence="5" id="KW-0677">Repeat</keyword>
<dbReference type="EMBL" id="DF830079">
    <property type="protein sequence ID" value="GAK66365.1"/>
    <property type="molecule type" value="Genomic_DNA"/>
</dbReference>
<evidence type="ECO:0000256" key="10">
    <source>
        <dbReference type="RuleBase" id="RU000488"/>
    </source>
</evidence>
<keyword evidence="3 10" id="KW-0813">Transport</keyword>
<dbReference type="InterPro" id="IPR018108">
    <property type="entry name" value="MCP_transmembrane"/>
</dbReference>
<feature type="repeat" description="Solcar" evidence="9">
    <location>
        <begin position="127"/>
        <end position="216"/>
    </location>
</feature>
<evidence type="ECO:0000256" key="5">
    <source>
        <dbReference type="ARBA" id="ARBA00022737"/>
    </source>
</evidence>
<dbReference type="PANTHER" id="PTHR45624">
    <property type="entry name" value="MITOCHONDRIAL BASIC AMINO ACIDS TRANSPORTER-RELATED"/>
    <property type="match status" value="1"/>
</dbReference>
<dbReference type="HOGENOM" id="CLU_015166_16_0_1"/>
<gene>
    <name evidence="11" type="ORF">PAN0_012c4587</name>
</gene>
<keyword evidence="4 9" id="KW-0812">Transmembrane</keyword>
<evidence type="ECO:0000256" key="1">
    <source>
        <dbReference type="ARBA" id="ARBA00004225"/>
    </source>
</evidence>
<evidence type="ECO:0000256" key="3">
    <source>
        <dbReference type="ARBA" id="ARBA00022448"/>
    </source>
</evidence>
<comment type="subcellular location">
    <subcellularLocation>
        <location evidence="1">Mitochondrion membrane</location>
        <topology evidence="1">Multi-pass membrane protein</topology>
    </subcellularLocation>
</comment>
<evidence type="ECO:0000313" key="11">
    <source>
        <dbReference type="EMBL" id="GAK66365.1"/>
    </source>
</evidence>
<evidence type="ECO:0000256" key="8">
    <source>
        <dbReference type="ARBA" id="ARBA00023136"/>
    </source>
</evidence>
<keyword evidence="12" id="KW-1185">Reference proteome</keyword>
<evidence type="ECO:0000256" key="7">
    <source>
        <dbReference type="ARBA" id="ARBA00023128"/>
    </source>
</evidence>
<comment type="similarity">
    <text evidence="2 10">Belongs to the mitochondrial carrier (TC 2.A.29) family.</text>
</comment>
<keyword evidence="6" id="KW-1133">Transmembrane helix</keyword>
<dbReference type="Gene3D" id="1.50.40.10">
    <property type="entry name" value="Mitochondrial carrier domain"/>
    <property type="match status" value="1"/>
</dbReference>
<dbReference type="GO" id="GO:0000064">
    <property type="term" value="F:L-ornithine transmembrane transporter activity"/>
    <property type="evidence" value="ECO:0007669"/>
    <property type="project" value="TreeGrafter"/>
</dbReference>
<feature type="repeat" description="Solcar" evidence="9">
    <location>
        <begin position="34"/>
        <end position="119"/>
    </location>
</feature>
<evidence type="ECO:0000256" key="2">
    <source>
        <dbReference type="ARBA" id="ARBA00006375"/>
    </source>
</evidence>
<evidence type="ECO:0000313" key="12">
    <source>
        <dbReference type="Proteomes" id="UP000053758"/>
    </source>
</evidence>
<organism evidence="11 12">
    <name type="scientific">Pseudozyma antarctica</name>
    <name type="common">Yeast</name>
    <name type="synonym">Candida antarctica</name>
    <dbReference type="NCBI Taxonomy" id="84753"/>
    <lineage>
        <taxon>Eukaryota</taxon>
        <taxon>Fungi</taxon>
        <taxon>Dikarya</taxon>
        <taxon>Basidiomycota</taxon>
        <taxon>Ustilaginomycotina</taxon>
        <taxon>Ustilaginomycetes</taxon>
        <taxon>Ustilaginales</taxon>
        <taxon>Ustilaginaceae</taxon>
        <taxon>Moesziomyces</taxon>
    </lineage>
</organism>
<sequence length="330" mass="35069">MGFLTSSKPLPTPLLLDDADMTGVTTDEPWPEFALPTVDLVAGSLAGAAQVVVGQPLDTVKVRSQIAAPGVYRGPMDVLLQTVRNEGLLALYKGMASPLLGIAAQNALLFTAFQSAKRWISPHTQNLSTAQIAGAGAIAGGINSILSAPVELFKIRMQAQISSSKNAPQKLSQVAREVYTKYGMRSGVMRGFWVTVLREMPAYAGFYTGFEMAKASLRKNLPASTTANGTTLPVWALMVSGSCGGICNWLACYPLDVLKSRIQLSNTPLQKGLGGPLVFRYISQSAKEIYAAEGVRAFTVGLSPTLLRAIPAAAATFTTFELVKDALEKP</sequence>
<accession>A0A081CI69</accession>
<dbReference type="RefSeq" id="XP_014655610.1">
    <property type="nucleotide sequence ID" value="XM_014800124.1"/>
</dbReference>
<dbReference type="Proteomes" id="UP000053758">
    <property type="component" value="Unassembled WGS sequence"/>
</dbReference>
<proteinExistence type="inferred from homology"/>
<keyword evidence="7" id="KW-0496">Mitochondrion</keyword>
<dbReference type="GO" id="GO:1990575">
    <property type="term" value="P:mitochondrial L-ornithine transmembrane transport"/>
    <property type="evidence" value="ECO:0007669"/>
    <property type="project" value="TreeGrafter"/>
</dbReference>
<dbReference type="GeneID" id="26305313"/>
<keyword evidence="8 9" id="KW-0472">Membrane</keyword>